<evidence type="ECO:0000256" key="5">
    <source>
        <dbReference type="ARBA" id="ARBA00023288"/>
    </source>
</evidence>
<proteinExistence type="inferred from homology"/>
<dbReference type="PANTHER" id="PTHR30429:SF1">
    <property type="entry name" value="D-METHIONINE-BINDING LIPOPROTEIN METQ-RELATED"/>
    <property type="match status" value="1"/>
</dbReference>
<protein>
    <recommendedName>
        <fullName evidence="6">Lipoprotein</fullName>
    </recommendedName>
</protein>
<evidence type="ECO:0000313" key="9">
    <source>
        <dbReference type="Proteomes" id="UP001221558"/>
    </source>
</evidence>
<dbReference type="CDD" id="cd13598">
    <property type="entry name" value="PBP2_lipoprotein_IlpA_like"/>
    <property type="match status" value="1"/>
</dbReference>
<dbReference type="InterPro" id="IPR004872">
    <property type="entry name" value="Lipoprotein_NlpA"/>
</dbReference>
<evidence type="ECO:0000256" key="7">
    <source>
        <dbReference type="SAM" id="SignalP"/>
    </source>
</evidence>
<keyword evidence="2 7" id="KW-0732">Signal</keyword>
<name>A0ABY7WLY4_9SPHI</name>
<evidence type="ECO:0000313" key="8">
    <source>
        <dbReference type="EMBL" id="WDF70178.1"/>
    </source>
</evidence>
<dbReference type="RefSeq" id="WP_274268887.1">
    <property type="nucleotide sequence ID" value="NZ_CP117880.1"/>
</dbReference>
<keyword evidence="5 6" id="KW-0449">Lipoprotein</keyword>
<dbReference type="NCBIfam" id="TIGR00363">
    <property type="entry name" value="MetQ/NlpA family lipoprotein"/>
    <property type="match status" value="1"/>
</dbReference>
<comment type="similarity">
    <text evidence="6">Belongs to the nlpA lipoprotein family.</text>
</comment>
<evidence type="ECO:0000256" key="1">
    <source>
        <dbReference type="ARBA" id="ARBA00004635"/>
    </source>
</evidence>
<comment type="subcellular location">
    <subcellularLocation>
        <location evidence="1">Membrane</location>
        <topology evidence="1">Lipid-anchor</topology>
    </subcellularLocation>
</comment>
<dbReference type="PANTHER" id="PTHR30429">
    <property type="entry name" value="D-METHIONINE-BINDING LIPOPROTEIN METQ"/>
    <property type="match status" value="1"/>
</dbReference>
<dbReference type="EMBL" id="CP117880">
    <property type="protein sequence ID" value="WDF70178.1"/>
    <property type="molecule type" value="Genomic_DNA"/>
</dbReference>
<dbReference type="Gene3D" id="3.40.190.10">
    <property type="entry name" value="Periplasmic binding protein-like II"/>
    <property type="match status" value="2"/>
</dbReference>
<dbReference type="PROSITE" id="PS51257">
    <property type="entry name" value="PROKAR_LIPOPROTEIN"/>
    <property type="match status" value="1"/>
</dbReference>
<keyword evidence="9" id="KW-1185">Reference proteome</keyword>
<accession>A0ABY7WLY4</accession>
<sequence length="269" mass="29660">MKINSKIASASLLLLVILASCGSNNGSSNVLKVGVQAGPEYSLAEAAQKVAKEKYNLDVELVSFNDYVMPNEALQQKDIDVNVFQTKPYLDVQTESRGYQLAIVGNTFVYPMAGYSKKIKNINELKNGDTIVIPNDPTNLGRALLLLQEIGLIKLKDKVGLLPRLQDITENRLNLTILELEAPQLPRTLDDDKVTVAVINNNFAASNNLTAKRDGIFVENEKSPYVNIIVSREDNKNDEKVKTFVKAYQSDEVEAKAEEAFKGGAVKGW</sequence>
<feature type="chain" id="PRO_5045505117" description="Lipoprotein" evidence="7">
    <location>
        <begin position="26"/>
        <end position="269"/>
    </location>
</feature>
<feature type="signal peptide" evidence="7">
    <location>
        <begin position="1"/>
        <end position="25"/>
    </location>
</feature>
<organism evidence="8 9">
    <name type="scientific">Sphingobacterium oryzagri</name>
    <dbReference type="NCBI Taxonomy" id="3025669"/>
    <lineage>
        <taxon>Bacteria</taxon>
        <taxon>Pseudomonadati</taxon>
        <taxon>Bacteroidota</taxon>
        <taxon>Sphingobacteriia</taxon>
        <taxon>Sphingobacteriales</taxon>
        <taxon>Sphingobacteriaceae</taxon>
        <taxon>Sphingobacterium</taxon>
    </lineage>
</organism>
<evidence type="ECO:0000256" key="4">
    <source>
        <dbReference type="ARBA" id="ARBA00023139"/>
    </source>
</evidence>
<dbReference type="Pfam" id="PF03180">
    <property type="entry name" value="Lipoprotein_9"/>
    <property type="match status" value="1"/>
</dbReference>
<keyword evidence="4" id="KW-0564">Palmitate</keyword>
<evidence type="ECO:0000256" key="2">
    <source>
        <dbReference type="ARBA" id="ARBA00022729"/>
    </source>
</evidence>
<dbReference type="PIRSF" id="PIRSF002854">
    <property type="entry name" value="MetQ"/>
    <property type="match status" value="1"/>
</dbReference>
<keyword evidence="3" id="KW-0472">Membrane</keyword>
<reference evidence="8 9" key="1">
    <citation type="submission" date="2023-02" db="EMBL/GenBank/DDBJ databases">
        <title>Genome sequence of Sphingobacterium sp. KACC 22765.</title>
        <authorList>
            <person name="Kim S."/>
            <person name="Heo J."/>
            <person name="Kwon S.-W."/>
        </authorList>
    </citation>
    <scope>NUCLEOTIDE SEQUENCE [LARGE SCALE GENOMIC DNA]</scope>
    <source>
        <strain evidence="8 9">KACC 22765</strain>
    </source>
</reference>
<dbReference type="Proteomes" id="UP001221558">
    <property type="component" value="Chromosome"/>
</dbReference>
<evidence type="ECO:0000256" key="6">
    <source>
        <dbReference type="PIRNR" id="PIRNR002854"/>
    </source>
</evidence>
<dbReference type="SUPFAM" id="SSF53850">
    <property type="entry name" value="Periplasmic binding protein-like II"/>
    <property type="match status" value="1"/>
</dbReference>
<evidence type="ECO:0000256" key="3">
    <source>
        <dbReference type="ARBA" id="ARBA00023136"/>
    </source>
</evidence>
<gene>
    <name evidence="8" type="primary">metQ</name>
    <name evidence="8" type="ORF">PQ465_07315</name>
</gene>
<dbReference type="NCBIfam" id="NF008285">
    <property type="entry name" value="PRK11063.1"/>
    <property type="match status" value="1"/>
</dbReference>